<dbReference type="Gene3D" id="3.90.660.10">
    <property type="match status" value="1"/>
</dbReference>
<evidence type="ECO:0000313" key="7">
    <source>
        <dbReference type="Proteomes" id="UP000188342"/>
    </source>
</evidence>
<evidence type="ECO:0000256" key="1">
    <source>
        <dbReference type="ARBA" id="ARBA00001974"/>
    </source>
</evidence>
<dbReference type="GO" id="GO:0097621">
    <property type="term" value="F:monoamine oxidase activity"/>
    <property type="evidence" value="ECO:0007669"/>
    <property type="project" value="UniProtKB-EC"/>
</dbReference>
<dbReference type="InterPro" id="IPR002937">
    <property type="entry name" value="Amino_oxidase"/>
</dbReference>
<dbReference type="InterPro" id="IPR001613">
    <property type="entry name" value="Flavin_amine_oxidase"/>
</dbReference>
<proteinExistence type="inferred from homology"/>
<reference evidence="6 7" key="1">
    <citation type="submission" date="2017-02" db="EMBL/GenBank/DDBJ databases">
        <authorList>
            <person name="Peterson S.W."/>
        </authorList>
    </citation>
    <scope>NUCLEOTIDE SEQUENCE [LARGE SCALE GENOMIC DNA]</scope>
    <source>
        <strain evidence="6 7">LSP_Lj1</strain>
    </source>
</reference>
<dbReference type="SUPFAM" id="SSF51905">
    <property type="entry name" value="FAD/NAD(P)-binding domain"/>
    <property type="match status" value="1"/>
</dbReference>
<dbReference type="InterPro" id="IPR050703">
    <property type="entry name" value="Flavin_MAO"/>
</dbReference>
<dbReference type="PRINTS" id="PR00757">
    <property type="entry name" value="AMINEOXDASEF"/>
</dbReference>
<gene>
    <name evidence="6" type="ORF">FM114_01000</name>
</gene>
<dbReference type="SUPFAM" id="SSF54373">
    <property type="entry name" value="FAD-linked reductases, C-terminal domain"/>
    <property type="match status" value="1"/>
</dbReference>
<dbReference type="AlphaFoldDB" id="A0A1R4ICA7"/>
<keyword evidence="3 6" id="KW-0560">Oxidoreductase</keyword>
<feature type="binding site" evidence="4">
    <location>
        <position position="345"/>
    </location>
    <ligand>
        <name>substrate</name>
    </ligand>
</feature>
<name>A0A1R4ICA7_9ACTN</name>
<dbReference type="PANTHER" id="PTHR43563:SF14">
    <property type="entry name" value="AMINE OXIDASE"/>
    <property type="match status" value="1"/>
</dbReference>
<dbReference type="Proteomes" id="UP000188342">
    <property type="component" value="Unassembled WGS sequence"/>
</dbReference>
<dbReference type="Gene3D" id="1.10.405.10">
    <property type="entry name" value="Guanine Nucleotide Dissociation Inhibitor, domain 1"/>
    <property type="match status" value="1"/>
</dbReference>
<dbReference type="EC" id="1.4.3.4" evidence="6"/>
<evidence type="ECO:0000313" key="6">
    <source>
        <dbReference type="EMBL" id="SJN17465.1"/>
    </source>
</evidence>
<feature type="domain" description="Amine oxidase" evidence="5">
    <location>
        <begin position="19"/>
        <end position="450"/>
    </location>
</feature>
<dbReference type="EMBL" id="FUKQ01000006">
    <property type="protein sequence ID" value="SJN17465.1"/>
    <property type="molecule type" value="Genomic_DNA"/>
</dbReference>
<comment type="similarity">
    <text evidence="2">Belongs to the flavin monoamine oxidase family.</text>
</comment>
<evidence type="ECO:0000259" key="5">
    <source>
        <dbReference type="Pfam" id="PF01593"/>
    </source>
</evidence>
<evidence type="ECO:0000256" key="2">
    <source>
        <dbReference type="ARBA" id="ARBA00005995"/>
    </source>
</evidence>
<protein>
    <submittedName>
        <fullName evidence="6">Amine oxidase [flavin-containing]</fullName>
        <ecNumber evidence="6">1.4.3.4</ecNumber>
    </submittedName>
</protein>
<dbReference type="Pfam" id="PF01593">
    <property type="entry name" value="Amino_oxidase"/>
    <property type="match status" value="1"/>
</dbReference>
<evidence type="ECO:0000256" key="3">
    <source>
        <dbReference type="ARBA" id="ARBA00023002"/>
    </source>
</evidence>
<feature type="binding site" evidence="4">
    <location>
        <position position="239"/>
    </location>
    <ligand>
        <name>FAD</name>
        <dbReference type="ChEBI" id="CHEBI:57692"/>
    </ligand>
</feature>
<sequence>MLVDLEVAMLDCVVVGAGLAGLCAATKLTEAGRDVVVLEARDRVGGRLENVVVEGVPLEMGGQWISPQHERMCELVDRFGLTCVDPTDGEIVVRVGGSSRKVPTSNEIEEHLSPFEMADLGQGLLRFRRLAERVVKDAAWADANSKWLDQEVSTWAATNLRTPGAREWFANVYDSAMGVSAAESTLLEGLQRVNNGVDMESLIAVNGGVKQQRVAGGVVQVCDRLAEALGEAVRLGAVVTAIEQGSEGVTVTLADGSTVEAREVIITLPPRLVSRIAFTPLLPGWRSELAEKVPAGNVIKAALVFESPWWRRAGLSGQLGSDEGAMRVIFDNSGPVDKHGVLMGFFEGDSSIGKRSQFLRQRAMEETIKTAFGAGHPAAIAYVDRDWYREEYTGGCHGAHFAPGVWTTSGPALAAAEGRVHFAGAEYASKYNGYMEGAVRSGEQVAEQLLA</sequence>
<dbReference type="Gene3D" id="3.50.50.60">
    <property type="entry name" value="FAD/NAD(P)-binding domain"/>
    <property type="match status" value="1"/>
</dbReference>
<dbReference type="STRING" id="1255658.FM114_01000"/>
<dbReference type="PANTHER" id="PTHR43563">
    <property type="entry name" value="AMINE OXIDASE"/>
    <property type="match status" value="1"/>
</dbReference>
<evidence type="ECO:0000256" key="4">
    <source>
        <dbReference type="PIRSR" id="PIRSR601613-1"/>
    </source>
</evidence>
<keyword evidence="7" id="KW-1185">Reference proteome</keyword>
<comment type="cofactor">
    <cofactor evidence="1">
        <name>FAD</name>
        <dbReference type="ChEBI" id="CHEBI:57692"/>
    </cofactor>
</comment>
<dbReference type="InterPro" id="IPR036188">
    <property type="entry name" value="FAD/NAD-bd_sf"/>
</dbReference>
<feature type="binding site" evidence="4">
    <location>
        <position position="426"/>
    </location>
    <ligand>
        <name>FAD</name>
        <dbReference type="ChEBI" id="CHEBI:57692"/>
    </ligand>
</feature>
<feature type="binding site" evidence="4">
    <location>
        <begin position="39"/>
        <end position="40"/>
    </location>
    <ligand>
        <name>FAD</name>
        <dbReference type="ChEBI" id="CHEBI:57692"/>
    </ligand>
</feature>
<accession>A0A1R4ICA7</accession>
<organism evidence="6 7">
    <name type="scientific">Luteococcus japonicus LSP_Lj1</name>
    <dbReference type="NCBI Taxonomy" id="1255658"/>
    <lineage>
        <taxon>Bacteria</taxon>
        <taxon>Bacillati</taxon>
        <taxon>Actinomycetota</taxon>
        <taxon>Actinomycetes</taxon>
        <taxon>Propionibacteriales</taxon>
        <taxon>Propionibacteriaceae</taxon>
        <taxon>Luteococcus</taxon>
    </lineage>
</organism>